<evidence type="ECO:0000313" key="1">
    <source>
        <dbReference type="EMBL" id="BAD85861.1"/>
    </source>
</evidence>
<dbReference type="GeneID" id="78448199"/>
<sequence>MFERIKPTGELKAREIKIEFFEDDASDAERPKVKLLHEIKRYSLA</sequence>
<dbReference type="eggNOG" id="arCOG11330">
    <property type="taxonomic scope" value="Archaea"/>
</dbReference>
<proteinExistence type="predicted"/>
<dbReference type="KEGG" id="tko:TK1672"/>
<keyword evidence="2" id="KW-1185">Reference proteome</keyword>
<organism evidence="1 2">
    <name type="scientific">Thermococcus kodakarensis (strain ATCC BAA-918 / JCM 12380 / KOD1)</name>
    <name type="common">Pyrococcus kodakaraensis (strain KOD1)</name>
    <dbReference type="NCBI Taxonomy" id="69014"/>
    <lineage>
        <taxon>Archaea</taxon>
        <taxon>Methanobacteriati</taxon>
        <taxon>Methanobacteriota</taxon>
        <taxon>Thermococci</taxon>
        <taxon>Thermococcales</taxon>
        <taxon>Thermococcaceae</taxon>
        <taxon>Thermococcus</taxon>
    </lineage>
</organism>
<gene>
    <name evidence="1" type="ordered locus">TK1672</name>
</gene>
<dbReference type="InParanoid" id="Q5JIX9"/>
<protein>
    <submittedName>
        <fullName evidence="1">Uncharacterized protein</fullName>
    </submittedName>
</protein>
<dbReference type="AlphaFoldDB" id="Q5JIX9"/>
<dbReference type="PATRIC" id="fig|69014.16.peg.1630"/>
<evidence type="ECO:0000313" key="2">
    <source>
        <dbReference type="Proteomes" id="UP000000536"/>
    </source>
</evidence>
<accession>Q5JIX9</accession>
<dbReference type="RefSeq" id="WP_011250623.1">
    <property type="nucleotide sequence ID" value="NC_006624.1"/>
</dbReference>
<dbReference type="EnsemblBacteria" id="BAD85861">
    <property type="protein sequence ID" value="BAD85861"/>
    <property type="gene ID" value="TK1672"/>
</dbReference>
<dbReference type="EMBL" id="AP006878">
    <property type="protein sequence ID" value="BAD85861.1"/>
    <property type="molecule type" value="Genomic_DNA"/>
</dbReference>
<dbReference type="HOGENOM" id="CLU_208228_1_0_2"/>
<dbReference type="Proteomes" id="UP000000536">
    <property type="component" value="Chromosome"/>
</dbReference>
<reference evidence="1 2" key="1">
    <citation type="journal article" date="2005" name="Genome Res.">
        <title>Complete genome sequence of the hyperthermophilic archaeon Thermococcus kodakaraensis KOD1 and comparison with Pyrococcus genomes.</title>
        <authorList>
            <person name="Fukui T."/>
            <person name="Atomi H."/>
            <person name="Kanai T."/>
            <person name="Matsumi R."/>
            <person name="Fujiwara S."/>
            <person name="Imanaka T."/>
        </authorList>
    </citation>
    <scope>NUCLEOTIDE SEQUENCE [LARGE SCALE GENOMIC DNA]</scope>
    <source>
        <strain evidence="2">ATCC BAA-918 / JCM 12380 / KOD1</strain>
    </source>
</reference>
<name>Q5JIX9_THEKO</name>
<dbReference type="OrthoDB" id="96560at2157"/>